<dbReference type="GO" id="GO:0051082">
    <property type="term" value="F:unfolded protein binding"/>
    <property type="evidence" value="ECO:0007669"/>
    <property type="project" value="TreeGrafter"/>
</dbReference>
<evidence type="ECO:0000256" key="4">
    <source>
        <dbReference type="RuleBase" id="RU004478"/>
    </source>
</evidence>
<evidence type="ECO:0000256" key="3">
    <source>
        <dbReference type="HAMAP-Rule" id="MF_01151"/>
    </source>
</evidence>
<dbReference type="AlphaFoldDB" id="A0A1G2PAG7"/>
<gene>
    <name evidence="3" type="primary">grpE</name>
    <name evidence="6" type="ORF">A3G59_01645</name>
</gene>
<comment type="caution">
    <text evidence="6">The sequence shown here is derived from an EMBL/GenBank/DDBJ whole genome shotgun (WGS) entry which is preliminary data.</text>
</comment>
<dbReference type="HAMAP" id="MF_01151">
    <property type="entry name" value="GrpE"/>
    <property type="match status" value="1"/>
</dbReference>
<evidence type="ECO:0000313" key="7">
    <source>
        <dbReference type="Proteomes" id="UP000176881"/>
    </source>
</evidence>
<comment type="subunit">
    <text evidence="3">Homodimer.</text>
</comment>
<dbReference type="GO" id="GO:0006457">
    <property type="term" value="P:protein folding"/>
    <property type="evidence" value="ECO:0007669"/>
    <property type="project" value="InterPro"/>
</dbReference>
<evidence type="ECO:0000256" key="1">
    <source>
        <dbReference type="ARBA" id="ARBA00009054"/>
    </source>
</evidence>
<feature type="compositionally biased region" description="Basic and acidic residues" evidence="5">
    <location>
        <begin position="1"/>
        <end position="14"/>
    </location>
</feature>
<dbReference type="GO" id="GO:0005737">
    <property type="term" value="C:cytoplasm"/>
    <property type="evidence" value="ECO:0007669"/>
    <property type="project" value="UniProtKB-SubCell"/>
</dbReference>
<dbReference type="EMBL" id="MHSN01000007">
    <property type="protein sequence ID" value="OHA45334.1"/>
    <property type="molecule type" value="Genomic_DNA"/>
</dbReference>
<dbReference type="InterPro" id="IPR000740">
    <property type="entry name" value="GrpE"/>
</dbReference>
<dbReference type="GO" id="GO:0042803">
    <property type="term" value="F:protein homodimerization activity"/>
    <property type="evidence" value="ECO:0007669"/>
    <property type="project" value="InterPro"/>
</dbReference>
<dbReference type="PANTHER" id="PTHR21237">
    <property type="entry name" value="GRPE PROTEIN"/>
    <property type="match status" value="1"/>
</dbReference>
<dbReference type="Proteomes" id="UP000176881">
    <property type="component" value="Unassembled WGS sequence"/>
</dbReference>
<proteinExistence type="inferred from homology"/>
<dbReference type="Pfam" id="PF01025">
    <property type="entry name" value="GrpE"/>
    <property type="match status" value="1"/>
</dbReference>
<keyword evidence="3" id="KW-0963">Cytoplasm</keyword>
<dbReference type="GO" id="GO:0051087">
    <property type="term" value="F:protein-folding chaperone binding"/>
    <property type="evidence" value="ECO:0007669"/>
    <property type="project" value="InterPro"/>
</dbReference>
<reference evidence="6 7" key="1">
    <citation type="journal article" date="2016" name="Nat. Commun.">
        <title>Thousands of microbial genomes shed light on interconnected biogeochemical processes in an aquifer system.</title>
        <authorList>
            <person name="Anantharaman K."/>
            <person name="Brown C.T."/>
            <person name="Hug L.A."/>
            <person name="Sharon I."/>
            <person name="Castelle C.J."/>
            <person name="Probst A.J."/>
            <person name="Thomas B.C."/>
            <person name="Singh A."/>
            <person name="Wilkins M.J."/>
            <person name="Karaoz U."/>
            <person name="Brodie E.L."/>
            <person name="Williams K.H."/>
            <person name="Hubbard S.S."/>
            <person name="Banfield J.F."/>
        </authorList>
    </citation>
    <scope>NUCLEOTIDE SEQUENCE [LARGE SCALE GENOMIC DNA]</scope>
</reference>
<keyword evidence="3" id="KW-0346">Stress response</keyword>
<comment type="similarity">
    <text evidence="1 3 4">Belongs to the GrpE family.</text>
</comment>
<comment type="function">
    <text evidence="3">Participates actively in the response to hyperosmotic and heat shock by preventing the aggregation of stress-denatured proteins, in association with DnaK and GrpE. It is the nucleotide exchange factor for DnaK and may function as a thermosensor. Unfolded proteins bind initially to DnaJ; upon interaction with the DnaJ-bound protein, DnaK hydrolyzes its bound ATP, resulting in the formation of a stable complex. GrpE releases ADP from DnaK; ATP binding to DnaK triggers the release of the substrate protein, thus completing the reaction cycle. Several rounds of ATP-dependent interactions between DnaJ, DnaK and GrpE are required for fully efficient folding.</text>
</comment>
<sequence>MNNRDDSKEDAKEDVAEEGMNAVDEDVILETDEEIEGEENILAKLKSLRERLKVCEKERMEYLTGWQRAKADYINARKDDEKRREEIIRYANESLIENFIPALDGFEMAMNHKETWNSVPENWRKGIEYIYKDLAAVLERNGVTIFYPKEDEKPDLSVCFIAGKEKTDDVRLDGLIYKIVKKGYRIGEKVLRPAEVVVYSNL</sequence>
<dbReference type="Gene3D" id="3.90.20.20">
    <property type="match status" value="1"/>
</dbReference>
<dbReference type="PANTHER" id="PTHR21237:SF23">
    <property type="entry name" value="GRPE PROTEIN HOMOLOG, MITOCHONDRIAL"/>
    <property type="match status" value="1"/>
</dbReference>
<organism evidence="6 7">
    <name type="scientific">Candidatus Taylorbacteria bacterium RIFCSPLOWO2_12_FULL_47_20</name>
    <dbReference type="NCBI Taxonomy" id="1802335"/>
    <lineage>
        <taxon>Bacteria</taxon>
        <taxon>Candidatus Tayloriibacteriota</taxon>
    </lineage>
</organism>
<accession>A0A1G2PAG7</accession>
<dbReference type="Gene3D" id="2.30.22.10">
    <property type="entry name" value="Head domain of nucleotide exchange factor GrpE"/>
    <property type="match status" value="1"/>
</dbReference>
<feature type="region of interest" description="Disordered" evidence="5">
    <location>
        <begin position="1"/>
        <end position="24"/>
    </location>
</feature>
<dbReference type="InterPro" id="IPR009012">
    <property type="entry name" value="GrpE_head"/>
</dbReference>
<protein>
    <recommendedName>
        <fullName evidence="3">Protein GrpE</fullName>
    </recommendedName>
    <alternativeName>
        <fullName evidence="3">HSP-70 cofactor</fullName>
    </alternativeName>
</protein>
<dbReference type="SUPFAM" id="SSF51064">
    <property type="entry name" value="Head domain of nucleotide exchange factor GrpE"/>
    <property type="match status" value="1"/>
</dbReference>
<dbReference type="PRINTS" id="PR00773">
    <property type="entry name" value="GRPEPROTEIN"/>
</dbReference>
<dbReference type="InterPro" id="IPR013805">
    <property type="entry name" value="GrpE_CC"/>
</dbReference>
<comment type="subcellular location">
    <subcellularLocation>
        <location evidence="3">Cytoplasm</location>
    </subcellularLocation>
</comment>
<dbReference type="SUPFAM" id="SSF58014">
    <property type="entry name" value="Coiled-coil domain of nucleotide exchange factor GrpE"/>
    <property type="match status" value="1"/>
</dbReference>
<dbReference type="GO" id="GO:0000774">
    <property type="term" value="F:adenyl-nucleotide exchange factor activity"/>
    <property type="evidence" value="ECO:0007669"/>
    <property type="project" value="InterPro"/>
</dbReference>
<name>A0A1G2PAG7_9BACT</name>
<dbReference type="STRING" id="1802335.A3G59_01645"/>
<evidence type="ECO:0000256" key="2">
    <source>
        <dbReference type="ARBA" id="ARBA00023186"/>
    </source>
</evidence>
<evidence type="ECO:0000256" key="5">
    <source>
        <dbReference type="SAM" id="MobiDB-lite"/>
    </source>
</evidence>
<evidence type="ECO:0000313" key="6">
    <source>
        <dbReference type="EMBL" id="OHA45334.1"/>
    </source>
</evidence>
<keyword evidence="2 3" id="KW-0143">Chaperone</keyword>